<feature type="region of interest" description="Disordered" evidence="1">
    <location>
        <begin position="44"/>
        <end position="65"/>
    </location>
</feature>
<protein>
    <submittedName>
        <fullName evidence="2">Uncharacterized protein</fullName>
    </submittedName>
</protein>
<reference evidence="2 3" key="1">
    <citation type="submission" date="2020-05" db="EMBL/GenBank/DDBJ databases">
        <title>Identification and distribution of gene clusters putatively required for synthesis of sphingolipid metabolism inhibitors in phylogenetically diverse species of the filamentous fungus Fusarium.</title>
        <authorList>
            <person name="Kim H.-S."/>
            <person name="Busman M."/>
            <person name="Brown D.W."/>
            <person name="Divon H."/>
            <person name="Uhlig S."/>
            <person name="Proctor R.H."/>
        </authorList>
    </citation>
    <scope>NUCLEOTIDE SEQUENCE [LARGE SCALE GENOMIC DNA]</scope>
    <source>
        <strain evidence="2 3">NRRL 25196</strain>
    </source>
</reference>
<dbReference type="AlphaFoldDB" id="A0A8H5JEW6"/>
<feature type="compositionally biased region" description="Low complexity" evidence="1">
    <location>
        <begin position="488"/>
        <end position="507"/>
    </location>
</feature>
<organism evidence="2 3">
    <name type="scientific">Fusarium napiforme</name>
    <dbReference type="NCBI Taxonomy" id="42672"/>
    <lineage>
        <taxon>Eukaryota</taxon>
        <taxon>Fungi</taxon>
        <taxon>Dikarya</taxon>
        <taxon>Ascomycota</taxon>
        <taxon>Pezizomycotina</taxon>
        <taxon>Sordariomycetes</taxon>
        <taxon>Hypocreomycetidae</taxon>
        <taxon>Hypocreales</taxon>
        <taxon>Nectriaceae</taxon>
        <taxon>Fusarium</taxon>
        <taxon>Fusarium fujikuroi species complex</taxon>
    </lineage>
</organism>
<feature type="region of interest" description="Disordered" evidence="1">
    <location>
        <begin position="230"/>
        <end position="285"/>
    </location>
</feature>
<feature type="compositionally biased region" description="Polar residues" evidence="1">
    <location>
        <begin position="549"/>
        <end position="558"/>
    </location>
</feature>
<name>A0A8H5JEW6_9HYPO</name>
<dbReference type="Proteomes" id="UP000574317">
    <property type="component" value="Unassembled WGS sequence"/>
</dbReference>
<dbReference type="EMBL" id="JAAOAO010000254">
    <property type="protein sequence ID" value="KAF5552963.1"/>
    <property type="molecule type" value="Genomic_DNA"/>
</dbReference>
<evidence type="ECO:0000313" key="2">
    <source>
        <dbReference type="EMBL" id="KAF5552963.1"/>
    </source>
</evidence>
<feature type="compositionally biased region" description="Basic and acidic residues" evidence="1">
    <location>
        <begin position="261"/>
        <end position="272"/>
    </location>
</feature>
<feature type="compositionally biased region" description="Basic and acidic residues" evidence="1">
    <location>
        <begin position="44"/>
        <end position="55"/>
    </location>
</feature>
<feature type="region of interest" description="Disordered" evidence="1">
    <location>
        <begin position="431"/>
        <end position="589"/>
    </location>
</feature>
<evidence type="ECO:0000313" key="3">
    <source>
        <dbReference type="Proteomes" id="UP000574317"/>
    </source>
</evidence>
<proteinExistence type="predicted"/>
<feature type="region of interest" description="Disordered" evidence="1">
    <location>
        <begin position="392"/>
        <end position="414"/>
    </location>
</feature>
<evidence type="ECO:0000256" key="1">
    <source>
        <dbReference type="SAM" id="MobiDB-lite"/>
    </source>
</evidence>
<accession>A0A8H5JEW6</accession>
<keyword evidence="3" id="KW-1185">Reference proteome</keyword>
<feature type="region of interest" description="Disordered" evidence="1">
    <location>
        <begin position="1"/>
        <end position="32"/>
    </location>
</feature>
<gene>
    <name evidence="2" type="ORF">FNAPI_6881</name>
</gene>
<sequence length="589" mass="65164">MRERTALQPAEESDNIDTDRDTSYKSSDSESSVELSIIGHIVSDRAHSEDRETERQINMSRPAQPYGSNAIIKGKEWTVDDAFRALDEEFWCRNPANNRQDFVAGLCRPEDGDPGHQLWLDIRAEIPRYFEVAAASSDKRPNLHPMTLDIINKAYAAIDSLYGDEHVVVDGQKVPWYATLPKRALWIVDRFCSPDPGWNPMLSHAASMLGILDSMDIMASDPEVQEITVGEDAGPTQGDDQDDLYASDHSESGSSESGNSIKDEDMPVENHDGPTPGDGQDYHSEDDLSEHVFPISGRYRFAGNGDALKDFKKELGEQSEKFEDLVETVEGHSKKFEGLENKVKHFEDDGRNKKDALGELDTVSKGQGKEIERLQSVVADLETKVDELNKFANEQEDRHKKHINEQEERHKEHLEKAEKLLKTWVEEIKALEPSVPQQPPSDVSSVITTGGKATESAGDVFGNGTKPPADQPGVFKLPKSTPEPRDPPSSVASSRRRSMSGTSGRFGNVRATSSSPLDGRGTSLKRKAPAQPSPSPSSSSPKRIFNAGGASTSFTPANRVSPLQDRAYGRTDPRYKENKLKPVTKKDQK</sequence>
<comment type="caution">
    <text evidence="2">The sequence shown here is derived from an EMBL/GenBank/DDBJ whole genome shotgun (WGS) entry which is preliminary data.</text>
</comment>
<feature type="compositionally biased region" description="Basic and acidic residues" evidence="1">
    <location>
        <begin position="567"/>
        <end position="589"/>
    </location>
</feature>